<evidence type="ECO:0000313" key="2">
    <source>
        <dbReference type="Proteomes" id="UP000248168"/>
    </source>
</evidence>
<dbReference type="AlphaFoldDB" id="A0A330L2L2"/>
<reference evidence="2" key="1">
    <citation type="submission" date="2018-04" db="EMBL/GenBank/DDBJ databases">
        <authorList>
            <person name="Lucker S."/>
            <person name="Sakoula D."/>
        </authorList>
    </citation>
    <scope>NUCLEOTIDE SEQUENCE [LARGE SCALE GENOMIC DNA]</scope>
</reference>
<sequence>MRTSGGYYRASLKVHGLEIHWIEKFTALVGLLSLTRPNTLLSPELPETPTALLRTQ</sequence>
<organism evidence="1 2">
    <name type="scientific">Nitrospira lenta</name>
    <dbReference type="NCBI Taxonomy" id="1436998"/>
    <lineage>
        <taxon>Bacteria</taxon>
        <taxon>Pseudomonadati</taxon>
        <taxon>Nitrospirota</taxon>
        <taxon>Nitrospiria</taxon>
        <taxon>Nitrospirales</taxon>
        <taxon>Nitrospiraceae</taxon>
        <taxon>Nitrospira</taxon>
    </lineage>
</organism>
<keyword evidence="2" id="KW-1185">Reference proteome</keyword>
<name>A0A330L2L2_9BACT</name>
<dbReference type="InParanoid" id="A0A330L2L2"/>
<dbReference type="Proteomes" id="UP000248168">
    <property type="component" value="Unassembled WGS sequence"/>
</dbReference>
<evidence type="ECO:0000313" key="1">
    <source>
        <dbReference type="EMBL" id="SPP63980.1"/>
    </source>
</evidence>
<protein>
    <submittedName>
        <fullName evidence="1">Uncharacterized protein</fullName>
    </submittedName>
</protein>
<gene>
    <name evidence="1" type="ORF">NITLEN_11066</name>
</gene>
<accession>A0A330L2L2</accession>
<proteinExistence type="predicted"/>
<dbReference type="EMBL" id="OUNR01000001">
    <property type="protein sequence ID" value="SPP63980.1"/>
    <property type="molecule type" value="Genomic_DNA"/>
</dbReference>